<sequence length="63" mass="7461">MGLITDMLFGIGYFFKWMFENTLQPIGYGMGWILFVVGMAMMGWWLYKLAKFGNDNEKDYEGW</sequence>
<dbReference type="EMBL" id="FWXS01000001">
    <property type="protein sequence ID" value="SMC33411.1"/>
    <property type="molecule type" value="Genomic_DNA"/>
</dbReference>
<gene>
    <name evidence="2" type="ORF">SAMN06296427_101214</name>
</gene>
<dbReference type="OrthoDB" id="1449442at2"/>
<proteinExistence type="predicted"/>
<keyword evidence="3" id="KW-1185">Reference proteome</keyword>
<evidence type="ECO:0000313" key="3">
    <source>
        <dbReference type="Proteomes" id="UP000192393"/>
    </source>
</evidence>
<reference evidence="3" key="1">
    <citation type="submission" date="2017-04" db="EMBL/GenBank/DDBJ databases">
        <authorList>
            <person name="Varghese N."/>
            <person name="Submissions S."/>
        </authorList>
    </citation>
    <scope>NUCLEOTIDE SEQUENCE [LARGE SCALE GENOMIC DNA]</scope>
    <source>
        <strain evidence="3">CGMCC 1.12708</strain>
    </source>
</reference>
<keyword evidence="1" id="KW-1133">Transmembrane helix</keyword>
<evidence type="ECO:0000256" key="1">
    <source>
        <dbReference type="SAM" id="Phobius"/>
    </source>
</evidence>
<name>A0A1W1YC72_9FLAO</name>
<dbReference type="AlphaFoldDB" id="A0A1W1YC72"/>
<accession>A0A1W1YC72</accession>
<dbReference type="RefSeq" id="WP_084015428.1">
    <property type="nucleotide sequence ID" value="NZ_FWXS01000001.1"/>
</dbReference>
<protein>
    <submittedName>
        <fullName evidence="2">Uncharacterized protein</fullName>
    </submittedName>
</protein>
<evidence type="ECO:0000313" key="2">
    <source>
        <dbReference type="EMBL" id="SMC33411.1"/>
    </source>
</evidence>
<dbReference type="Proteomes" id="UP000192393">
    <property type="component" value="Unassembled WGS sequence"/>
</dbReference>
<feature type="transmembrane region" description="Helical" evidence="1">
    <location>
        <begin position="26"/>
        <end position="47"/>
    </location>
</feature>
<keyword evidence="1" id="KW-0472">Membrane</keyword>
<organism evidence="2 3">
    <name type="scientific">Moheibacter sediminis</name>
    <dbReference type="NCBI Taxonomy" id="1434700"/>
    <lineage>
        <taxon>Bacteria</taxon>
        <taxon>Pseudomonadati</taxon>
        <taxon>Bacteroidota</taxon>
        <taxon>Flavobacteriia</taxon>
        <taxon>Flavobacteriales</taxon>
        <taxon>Weeksellaceae</taxon>
        <taxon>Moheibacter</taxon>
    </lineage>
</organism>
<keyword evidence="1" id="KW-0812">Transmembrane</keyword>